<dbReference type="EMBL" id="RJSF01000007">
    <property type="protein sequence ID" value="RNM16713.1"/>
    <property type="molecule type" value="Genomic_DNA"/>
</dbReference>
<organism evidence="2 3">
    <name type="scientific">Nocardioides pocheonensis</name>
    <dbReference type="NCBI Taxonomy" id="661485"/>
    <lineage>
        <taxon>Bacteria</taxon>
        <taxon>Bacillati</taxon>
        <taxon>Actinomycetota</taxon>
        <taxon>Actinomycetes</taxon>
        <taxon>Propionibacteriales</taxon>
        <taxon>Nocardioidaceae</taxon>
        <taxon>Nocardioides</taxon>
    </lineage>
</organism>
<accession>A0A3N0GW74</accession>
<evidence type="ECO:0000256" key="1">
    <source>
        <dbReference type="SAM" id="MobiDB-lite"/>
    </source>
</evidence>
<comment type="caution">
    <text evidence="2">The sequence shown here is derived from an EMBL/GenBank/DDBJ whole genome shotgun (WGS) entry which is preliminary data.</text>
</comment>
<feature type="region of interest" description="Disordered" evidence="1">
    <location>
        <begin position="38"/>
        <end position="65"/>
    </location>
</feature>
<evidence type="ECO:0000313" key="2">
    <source>
        <dbReference type="EMBL" id="RNM16713.1"/>
    </source>
</evidence>
<dbReference type="AlphaFoldDB" id="A0A3N0GW74"/>
<evidence type="ECO:0000313" key="3">
    <source>
        <dbReference type="Proteomes" id="UP000279994"/>
    </source>
</evidence>
<sequence length="234" mass="23865">MVLLTALALVFAIGRLLNGSGGGSPADTARVTASSPSAHVTHGVAGPLPIQPTTTGATTRAPHPSPTGTPVVLAMPTGPCALDEITVTPTVPAAVAGGRVDLVLQLTGIKPACTFTVSKDTIVAKVTSGKDRIWSSQDCPDAITRASVVVRSAAPTDVTVSWSGRRSDQQCSRAADWALPGYYHLTAAVIGSEPNDTQFRLAHPPRAVITKTAHPRTKKGTGTVCGGDNAATSC</sequence>
<name>A0A3N0GW74_9ACTN</name>
<evidence type="ECO:0008006" key="4">
    <source>
        <dbReference type="Google" id="ProtNLM"/>
    </source>
</evidence>
<proteinExistence type="predicted"/>
<gene>
    <name evidence="2" type="ORF">EFL26_04125</name>
</gene>
<dbReference type="Proteomes" id="UP000279994">
    <property type="component" value="Unassembled WGS sequence"/>
</dbReference>
<keyword evidence="3" id="KW-1185">Reference proteome</keyword>
<reference evidence="2 3" key="1">
    <citation type="submission" date="2018-11" db="EMBL/GenBank/DDBJ databases">
        <authorList>
            <person name="Li F."/>
        </authorList>
    </citation>
    <scope>NUCLEOTIDE SEQUENCE [LARGE SCALE GENOMIC DNA]</scope>
    <source>
        <strain evidence="2 3">Gsoil 818</strain>
    </source>
</reference>
<protein>
    <recommendedName>
        <fullName evidence="4">DUF4232 domain-containing protein</fullName>
    </recommendedName>
</protein>